<evidence type="ECO:0000313" key="3">
    <source>
        <dbReference type="Proteomes" id="UP000617634"/>
    </source>
</evidence>
<evidence type="ECO:0000256" key="1">
    <source>
        <dbReference type="SAM" id="Phobius"/>
    </source>
</evidence>
<accession>A0A931HBD1</accession>
<feature type="transmembrane region" description="Helical" evidence="1">
    <location>
        <begin position="36"/>
        <end position="55"/>
    </location>
</feature>
<name>A0A931HBD1_9SPHN</name>
<feature type="transmembrane region" description="Helical" evidence="1">
    <location>
        <begin position="12"/>
        <end position="30"/>
    </location>
</feature>
<proteinExistence type="predicted"/>
<keyword evidence="1" id="KW-1133">Transmembrane helix</keyword>
<dbReference type="AlphaFoldDB" id="A0A931HBD1"/>
<evidence type="ECO:0000313" key="2">
    <source>
        <dbReference type="EMBL" id="MBH0112697.1"/>
    </source>
</evidence>
<keyword evidence="1" id="KW-0812">Transmembrane</keyword>
<keyword evidence="3" id="KW-1185">Reference proteome</keyword>
<keyword evidence="1" id="KW-0472">Membrane</keyword>
<protein>
    <submittedName>
        <fullName evidence="2">Uncharacterized protein</fullName>
    </submittedName>
</protein>
<reference evidence="2" key="1">
    <citation type="submission" date="2020-11" db="EMBL/GenBank/DDBJ databases">
        <title>Novosphingobium aureum sp. nov., a marine bacterium isolated from sediment of a salt flat.</title>
        <authorList>
            <person name="Yoo Y."/>
            <person name="Kim J.-J."/>
        </authorList>
    </citation>
    <scope>NUCLEOTIDE SEQUENCE</scope>
    <source>
        <strain evidence="2">YJ-S2-02</strain>
    </source>
</reference>
<dbReference type="EMBL" id="JADZGI010000001">
    <property type="protein sequence ID" value="MBH0112697.1"/>
    <property type="molecule type" value="Genomic_DNA"/>
</dbReference>
<dbReference type="RefSeq" id="WP_197162393.1">
    <property type="nucleotide sequence ID" value="NZ_JADZGI010000001.1"/>
</dbReference>
<sequence>MKAMSSEQRFWVAVLVIGGYLAFGAAAIFIPHAENATIFINTVLATMGPLVGWVVKGLFDQPRAEP</sequence>
<organism evidence="2 3">
    <name type="scientific">Novosphingobium aureum</name>
    <dbReference type="NCBI Taxonomy" id="2792964"/>
    <lineage>
        <taxon>Bacteria</taxon>
        <taxon>Pseudomonadati</taxon>
        <taxon>Pseudomonadota</taxon>
        <taxon>Alphaproteobacteria</taxon>
        <taxon>Sphingomonadales</taxon>
        <taxon>Sphingomonadaceae</taxon>
        <taxon>Novosphingobium</taxon>
    </lineage>
</organism>
<gene>
    <name evidence="2" type="ORF">I5E68_07000</name>
</gene>
<comment type="caution">
    <text evidence="2">The sequence shown here is derived from an EMBL/GenBank/DDBJ whole genome shotgun (WGS) entry which is preliminary data.</text>
</comment>
<dbReference type="Proteomes" id="UP000617634">
    <property type="component" value="Unassembled WGS sequence"/>
</dbReference>